<name>A0A1B3B142_9CAUD</name>
<dbReference type="Proteomes" id="UP000202619">
    <property type="component" value="Segment"/>
</dbReference>
<accession>A0A1B3B142</accession>
<dbReference type="RefSeq" id="YP_009281669.1">
    <property type="nucleotide sequence ID" value="NC_031031.1"/>
</dbReference>
<evidence type="ECO:0000313" key="2">
    <source>
        <dbReference type="Proteomes" id="UP000202619"/>
    </source>
</evidence>
<dbReference type="EMBL" id="KX557283">
    <property type="protein sequence ID" value="AOE44668.1"/>
    <property type="molecule type" value="Genomic_DNA"/>
</dbReference>
<protein>
    <submittedName>
        <fullName evidence="1">Uncharacterized protein</fullName>
    </submittedName>
</protein>
<organism evidence="1 2">
    <name type="scientific">Gordonia phage Remus</name>
    <dbReference type="NCBI Taxonomy" id="1887652"/>
    <lineage>
        <taxon>Viruses</taxon>
        <taxon>Duplodnaviria</taxon>
        <taxon>Heunggongvirae</taxon>
        <taxon>Uroviricota</taxon>
        <taxon>Caudoviricetes</taxon>
        <taxon>Soupsvirus</taxon>
        <taxon>Soupsvirus strosahl</taxon>
    </lineage>
</organism>
<dbReference type="OrthoDB" id="36642at10239"/>
<reference evidence="1 2" key="1">
    <citation type="submission" date="2016-07" db="EMBL/GenBank/DDBJ databases">
        <authorList>
            <person name="Franke B.K."/>
            <person name="Idrees S."/>
            <person name="Klinkhammer K.E."/>
            <person name="Kocina D.M."/>
            <person name="Lusk T.N."/>
            <person name="Notovny A.L."/>
            <person name="Oberding K.E."/>
            <person name="Quandt C.A."/>
            <person name="Schmitz M.Y."/>
            <person name="Schultz D.E."/>
            <person name="Thaoxaochay C."/>
            <person name="Thomas C.P."/>
            <person name="Toland T.N."/>
            <person name="Topel S.A."/>
            <person name="Warren E.R."/>
            <person name="Weber A.J."/>
            <person name="Welman R.J."/>
            <person name="Williams K.M."/>
            <person name="Bonilla J.A."/>
            <person name="Klyczek K."/>
            <person name="Garlena R.A."/>
            <person name="Russell D.A."/>
            <person name="Pope W.H."/>
            <person name="Jacobs-Sera D."/>
            <person name="Hendrix R.W."/>
            <person name="Hatfull G.F."/>
        </authorList>
    </citation>
    <scope>NUCLEOTIDE SEQUENCE [LARGE SCALE GENOMIC DNA]</scope>
</reference>
<dbReference type="GeneID" id="29063862"/>
<dbReference type="KEGG" id="vg:29063862"/>
<gene>
    <name evidence="1" type="primary">58</name>
    <name evidence="1" type="ORF">SEA_REMUS_58</name>
</gene>
<proteinExistence type="predicted"/>
<evidence type="ECO:0000313" key="1">
    <source>
        <dbReference type="EMBL" id="AOE44668.1"/>
    </source>
</evidence>
<sequence>MGWIRRGLTYSDGDVLEILDEGGFMRFRINDDRYVGILKDDLQELIDYLIEHQ</sequence>